<evidence type="ECO:0000256" key="2">
    <source>
        <dbReference type="SAM" id="SignalP"/>
    </source>
</evidence>
<proteinExistence type="predicted"/>
<evidence type="ECO:0000313" key="3">
    <source>
        <dbReference type="EMBL" id="MCP2165707.1"/>
    </source>
</evidence>
<feature type="chain" id="PRO_5042175549" evidence="2">
    <location>
        <begin position="27"/>
        <end position="243"/>
    </location>
</feature>
<gene>
    <name evidence="3" type="ORF">LX83_002565</name>
</gene>
<dbReference type="AlphaFoldDB" id="A0AAE3GCG2"/>
<reference evidence="3" key="1">
    <citation type="submission" date="2022-06" db="EMBL/GenBank/DDBJ databases">
        <title>Genomic Encyclopedia of Archaeal and Bacterial Type Strains, Phase II (KMG-II): from individual species to whole genera.</title>
        <authorList>
            <person name="Goeker M."/>
        </authorList>
    </citation>
    <scope>NUCLEOTIDE SEQUENCE</scope>
    <source>
        <strain evidence="3">DSM 43935</strain>
    </source>
</reference>
<comment type="caution">
    <text evidence="3">The sequence shown here is derived from an EMBL/GenBank/DDBJ whole genome shotgun (WGS) entry which is preliminary data.</text>
</comment>
<evidence type="ECO:0000256" key="1">
    <source>
        <dbReference type="SAM" id="MobiDB-lite"/>
    </source>
</evidence>
<dbReference type="RefSeq" id="WP_253770778.1">
    <property type="nucleotide sequence ID" value="NZ_JAMTCK010000005.1"/>
</dbReference>
<organism evidence="3 4">
    <name type="scientific">Goodfellowiella coeruleoviolacea</name>
    <dbReference type="NCBI Taxonomy" id="334858"/>
    <lineage>
        <taxon>Bacteria</taxon>
        <taxon>Bacillati</taxon>
        <taxon>Actinomycetota</taxon>
        <taxon>Actinomycetes</taxon>
        <taxon>Pseudonocardiales</taxon>
        <taxon>Pseudonocardiaceae</taxon>
        <taxon>Goodfellowiella</taxon>
    </lineage>
</organism>
<sequence>MTGFRRRWDRPGAVRFGLCTVVGALAVGGALTGCSASDQPSSGAATSTGGSSSAAVASTSGTGAATTGGTSTAGSTTPGSGAPDRAGSGETGTAGGANVLGPDGLGALRLGMAEDQASATGLIRVQGEATSQCSNAVLVGQPTDQRTAENFVAISAKLGVAIISVTDPAVRTPEGIGLGSTLDQVKAAYPGSASAFDDPSFADQRRTNIPVPGSTHGAVYRVQASGDTVDSLALQLSDQDCTE</sequence>
<dbReference type="PROSITE" id="PS51257">
    <property type="entry name" value="PROKAR_LIPOPROTEIN"/>
    <property type="match status" value="1"/>
</dbReference>
<feature type="compositionally biased region" description="Low complexity" evidence="1">
    <location>
        <begin position="41"/>
        <end position="88"/>
    </location>
</feature>
<feature type="signal peptide" evidence="2">
    <location>
        <begin position="1"/>
        <end position="26"/>
    </location>
</feature>
<dbReference type="EMBL" id="JAMTCK010000005">
    <property type="protein sequence ID" value="MCP2165707.1"/>
    <property type="molecule type" value="Genomic_DNA"/>
</dbReference>
<feature type="region of interest" description="Disordered" evidence="1">
    <location>
        <begin position="36"/>
        <end position="100"/>
    </location>
</feature>
<dbReference type="Proteomes" id="UP001206128">
    <property type="component" value="Unassembled WGS sequence"/>
</dbReference>
<keyword evidence="4" id="KW-1185">Reference proteome</keyword>
<evidence type="ECO:0000313" key="4">
    <source>
        <dbReference type="Proteomes" id="UP001206128"/>
    </source>
</evidence>
<name>A0AAE3GCG2_9PSEU</name>
<accession>A0AAE3GCG2</accession>
<protein>
    <submittedName>
        <fullName evidence="3">Uncharacterized protein</fullName>
    </submittedName>
</protein>
<keyword evidence="2" id="KW-0732">Signal</keyword>